<dbReference type="PANTHER" id="PTHR22754">
    <property type="entry name" value="DISCO-INTERACTING PROTEIN 2 DIP2 -RELATED"/>
    <property type="match status" value="1"/>
</dbReference>
<feature type="compositionally biased region" description="Polar residues" evidence="1">
    <location>
        <begin position="90"/>
        <end position="111"/>
    </location>
</feature>
<accession>A0A1G4J9Q9</accession>
<dbReference type="OrthoDB" id="69964at2759"/>
<evidence type="ECO:0000259" key="2">
    <source>
        <dbReference type="PROSITE" id="PS51912"/>
    </source>
</evidence>
<proteinExistence type="predicted"/>
<dbReference type="Proteomes" id="UP000191144">
    <property type="component" value="Chromosome D"/>
</dbReference>
<dbReference type="InterPro" id="IPR000873">
    <property type="entry name" value="AMP-dep_synth/lig_dom"/>
</dbReference>
<dbReference type="InterPro" id="IPR042099">
    <property type="entry name" value="ANL_N_sf"/>
</dbReference>
<dbReference type="Pfam" id="PF06464">
    <property type="entry name" value="DMAP_binding"/>
    <property type="match status" value="1"/>
</dbReference>
<dbReference type="PROSITE" id="PS51912">
    <property type="entry name" value="DMAP1_BIND"/>
    <property type="match status" value="1"/>
</dbReference>
<dbReference type="Pfam" id="PF23024">
    <property type="entry name" value="AMP-dom_DIP2-like"/>
    <property type="match status" value="1"/>
</dbReference>
<evidence type="ECO:0000256" key="1">
    <source>
        <dbReference type="SAM" id="MobiDB-lite"/>
    </source>
</evidence>
<dbReference type="GO" id="GO:0005829">
    <property type="term" value="C:cytosol"/>
    <property type="evidence" value="ECO:0007669"/>
    <property type="project" value="TreeGrafter"/>
</dbReference>
<name>A0A1G4J9Q9_9SACH</name>
<protein>
    <submittedName>
        <fullName evidence="3">LAME_0D06964g1_1</fullName>
    </submittedName>
</protein>
<feature type="domain" description="DMAP1-binding" evidence="2">
    <location>
        <begin position="5"/>
        <end position="105"/>
    </location>
</feature>
<gene>
    <name evidence="3" type="ORF">LAME_0D06964G</name>
</gene>
<dbReference type="PANTHER" id="PTHR22754:SF32">
    <property type="entry name" value="DISCO-INTERACTING PROTEIN 2"/>
    <property type="match status" value="1"/>
</dbReference>
<sequence length="1618" mass="181914">MDLSLPAGLSMEAKSKLQKLIQEFEDGDLTAKGYYKKRHELMELNGISASPVQSPRSAAHQNFPHTRNHSLSSTIRSHRSQGTPKKDNYVLNTSPTLNSRQTSSSTYRVTTRNSSLLNSGACSLTSVRAGGEEGSSASLYRPMIPLLPRTENSPVSDSLPYILRSRSQLYERETAFTCVNHKNKESSISWDKLYLRAERVAHEIEKHRLYKMAKVLLWFNKDDLVEFAVSILGCFIAGMVAVPVSLQTYSLGEIIQIVGLTSATLTLISEHCLKQIDNLEYGDSAKVKLTKDGALSQMTFISTEDLGVYSKAKKNKPLFEIPSVSYIEFTRTPLGRLSGVVIKHKMLSKQLETLANILNSRREKHWTTGDVRRSYKNKRTPSRYTILSSLDPTRSSGLIFGVLFNIYTGNLLMTVDDSLLQQAGLYENIINKHRVSILLNDQLQLKQVVINYLENPSLVTSKKNKIDMGCVKWCLTSCTNIDTEVTDMIVHKWLKNLGCLDASQCYSPMLTLLDFGGVFISLKDHLGNLENFPVHDSKLRLQDELFIDKEKLKENIVSPSITAMINSSSSTKDFLRLACFGFPIPDATVCIVNPDDSTLVPDLTIGELWISSPSITDEFYQMDKINEFVFNARLNFKRMSEVLQWTALGAQLDVSVSSERLNMIMGICAPEKTYIRTKLMGFVHNGKIYVLSLIEDMFLQNKMVRLPNWSHTSDVTRARRSEVSHNSRTTNKLDSLTSKRVVQTFYLQHITENVVRMVDKASEVSVFELPQNKDEHFLIMAVESSLASQSALITTSSLPITPQQREQHEKKMASTVEQIYKILWIFHRIQPLCVMLVSPRSLPRRYCSLEIANSTVEKKFLGGLLSSKFVKFQLDNVILDFIPHSSFVNESIFSEHLSSLRHEAMAQEVTIATGSPPQLTWQTSGIDYREKALDYRTNTDLAPFPNILEILEWRSRKNGDEFAFSDGNAGTSSLTASSNSLHNKVSWKTFLSIVGWFVKKIVQSKTPLKGGDHVIVLCDNSVEYVAIVLACFYANLIVIPIARLDDTHPEEEVSFLLSTVLNYKVKRIFVDTKMQAILDDGIQISRTLKRYKHLLPKITVFSKIKKKGDISSAGLKSLLKERHGSSSVSSSSCVIWVDRERDTDRELNVVMTHKVLLNMCKISKETLQLTSDNPIISIYNHTNGLGFIQSCLLGIYVGATTCFFNFQEVLSDSTSFLVALQNLNVKDLILSPEMLYAMMDQANSLIQKGKIPTAGKKDLRSAKSVLRPDFLQKIQNIMIPSRGRPNIVAIQNTLKRYPSITVGPTQLNHVYQHLFNPLISLRSYLGIPPVDIYLDLVSLREGVIREVDPSTLSAKELDQCLHLQDSGVVPVCTDLLVVNPETLQPCFEHEVGELWCCSEGNVYDYNISRVLPAEKRLMTSNGKGNKGQLTKLPFISSQFKSKLQGDADNGLSYLRTGDLGFMKSIKCTDSRDNVLSLTLLYVLGSINETIEILGLTHFVVDLERTVKNAHASIYNCVVAKVGGLLSCLIECRGNRAYEYSNLIPLVVAALLKDNGVVLDLCCFIEPNSLKYGIKRWQNNRMTILSDWLRGKLKIDAHFGINYGENNSIYLLSDFENEE</sequence>
<keyword evidence="4" id="KW-1185">Reference proteome</keyword>
<dbReference type="Gene3D" id="3.40.50.12780">
    <property type="entry name" value="N-terminal domain of ligase-like"/>
    <property type="match status" value="2"/>
</dbReference>
<reference evidence="4" key="1">
    <citation type="submission" date="2016-03" db="EMBL/GenBank/DDBJ databases">
        <authorList>
            <person name="Devillers Hugo."/>
        </authorList>
    </citation>
    <scope>NUCLEOTIDE SEQUENCE [LARGE SCALE GENOMIC DNA]</scope>
</reference>
<dbReference type="InterPro" id="IPR056881">
    <property type="entry name" value="Mug62_dom"/>
</dbReference>
<dbReference type="Pfam" id="PF24919">
    <property type="entry name" value="Mug62"/>
    <property type="match status" value="1"/>
</dbReference>
<dbReference type="Pfam" id="PF00501">
    <property type="entry name" value="AMP-binding"/>
    <property type="match status" value="1"/>
</dbReference>
<feature type="region of interest" description="Disordered" evidence="1">
    <location>
        <begin position="51"/>
        <end position="111"/>
    </location>
</feature>
<dbReference type="InterPro" id="IPR010506">
    <property type="entry name" value="DMAP1-bd"/>
</dbReference>
<dbReference type="InterPro" id="IPR025110">
    <property type="entry name" value="AMP-bd_C"/>
</dbReference>
<dbReference type="EMBL" id="LT598482">
    <property type="protein sequence ID" value="SCU86619.1"/>
    <property type="molecule type" value="Genomic_DNA"/>
</dbReference>
<evidence type="ECO:0000313" key="4">
    <source>
        <dbReference type="Proteomes" id="UP000191144"/>
    </source>
</evidence>
<organism evidence="3 4">
    <name type="scientific">Lachancea meyersii CBS 8951</name>
    <dbReference type="NCBI Taxonomy" id="1266667"/>
    <lineage>
        <taxon>Eukaryota</taxon>
        <taxon>Fungi</taxon>
        <taxon>Dikarya</taxon>
        <taxon>Ascomycota</taxon>
        <taxon>Saccharomycotina</taxon>
        <taxon>Saccharomycetes</taxon>
        <taxon>Saccharomycetales</taxon>
        <taxon>Saccharomycetaceae</taxon>
        <taxon>Lachancea</taxon>
    </lineage>
</organism>
<dbReference type="SUPFAM" id="SSF56801">
    <property type="entry name" value="Acetyl-CoA synthetase-like"/>
    <property type="match status" value="2"/>
</dbReference>
<evidence type="ECO:0000313" key="3">
    <source>
        <dbReference type="EMBL" id="SCU86619.1"/>
    </source>
</evidence>
<feature type="compositionally biased region" description="Polar residues" evidence="1">
    <location>
        <begin position="51"/>
        <end position="83"/>
    </location>
</feature>